<dbReference type="EMBL" id="CP053835">
    <property type="protein sequence ID" value="QKF77776.1"/>
    <property type="molecule type" value="Genomic_DNA"/>
</dbReference>
<sequence length="156" mass="18241">MSGRKIVISLVTLSLLSSSLYAKKDENIIQEPLKGKYKDYKELNVKEHKNNIKEKSKKEYKNYKDYEEEKYHKGLTEKEKFLPKGLEKKVQKDGTLPSGWQKKLAKGQIADDRILRSGTMINSKNYPFVKNSDIYRVEDKVFRVAQGTNMIMEIFK</sequence>
<evidence type="ECO:0000313" key="3">
    <source>
        <dbReference type="Proteomes" id="UP000503313"/>
    </source>
</evidence>
<reference evidence="2 3" key="1">
    <citation type="submission" date="2020-05" db="EMBL/GenBank/DDBJ databases">
        <title>Complete genome sequencing of Campylobacter and Arcobacter type strains.</title>
        <authorList>
            <person name="Miller W.G."/>
            <person name="Yee E."/>
        </authorList>
    </citation>
    <scope>NUCLEOTIDE SEQUENCE [LARGE SCALE GENOMIC DNA]</scope>
    <source>
        <strain evidence="2 3">LMG 25694</strain>
    </source>
</reference>
<organism evidence="2 3">
    <name type="scientific">Arcobacter defluvii</name>
    <dbReference type="NCBI Taxonomy" id="873191"/>
    <lineage>
        <taxon>Bacteria</taxon>
        <taxon>Pseudomonadati</taxon>
        <taxon>Campylobacterota</taxon>
        <taxon>Epsilonproteobacteria</taxon>
        <taxon>Campylobacterales</taxon>
        <taxon>Arcobacteraceae</taxon>
        <taxon>Arcobacter</taxon>
    </lineage>
</organism>
<dbReference type="Proteomes" id="UP000503313">
    <property type="component" value="Chromosome"/>
</dbReference>
<keyword evidence="1" id="KW-0732">Signal</keyword>
<feature type="signal peptide" evidence="1">
    <location>
        <begin position="1"/>
        <end position="22"/>
    </location>
</feature>
<accession>A0AAE7BH17</accession>
<protein>
    <submittedName>
        <fullName evidence="2">Uncharacterized protein</fullName>
    </submittedName>
</protein>
<proteinExistence type="predicted"/>
<feature type="chain" id="PRO_5042214671" evidence="1">
    <location>
        <begin position="23"/>
        <end position="156"/>
    </location>
</feature>
<dbReference type="KEGG" id="adz:ADFLV_1758"/>
<evidence type="ECO:0000256" key="1">
    <source>
        <dbReference type="SAM" id="SignalP"/>
    </source>
</evidence>
<name>A0AAE7BH17_9BACT</name>
<dbReference type="RefSeq" id="WP_164968485.1">
    <property type="nucleotide sequence ID" value="NZ_CP053835.1"/>
</dbReference>
<dbReference type="AlphaFoldDB" id="A0AAE7BH17"/>
<gene>
    <name evidence="2" type="ORF">ADFLV_1758</name>
</gene>
<dbReference type="Gene3D" id="3.10.450.160">
    <property type="entry name" value="inner membrane protein cigr"/>
    <property type="match status" value="1"/>
</dbReference>
<keyword evidence="3" id="KW-1185">Reference proteome</keyword>
<evidence type="ECO:0000313" key="2">
    <source>
        <dbReference type="EMBL" id="QKF77776.1"/>
    </source>
</evidence>